<dbReference type="AlphaFoldDB" id="A0A6G0RI49"/>
<gene>
    <name evidence="1" type="ORF">PF008_g14215</name>
</gene>
<protein>
    <submittedName>
        <fullName evidence="1">Uncharacterized protein</fullName>
    </submittedName>
</protein>
<name>A0A6G0RI49_9STRA</name>
<reference evidence="1 2" key="1">
    <citation type="submission" date="2018-09" db="EMBL/GenBank/DDBJ databases">
        <title>Genomic investigation of the strawberry pathogen Phytophthora fragariae indicates pathogenicity is determined by transcriptional variation in three key races.</title>
        <authorList>
            <person name="Adams T.M."/>
            <person name="Armitage A.D."/>
            <person name="Sobczyk M.K."/>
            <person name="Bates H.J."/>
            <person name="Dunwell J.M."/>
            <person name="Nellist C.F."/>
            <person name="Harrison R.J."/>
        </authorList>
    </citation>
    <scope>NUCLEOTIDE SEQUENCE [LARGE SCALE GENOMIC DNA]</scope>
    <source>
        <strain evidence="1 2">NOV-77</strain>
    </source>
</reference>
<evidence type="ECO:0000313" key="2">
    <source>
        <dbReference type="Proteomes" id="UP000486351"/>
    </source>
</evidence>
<sequence>MRAFQGGMTPFSLVELDLQAGWAGCCCEGFDLRCELTDSLLPASPFQRFVSAEDQSVAASSTALRCSAKRPVHPNARSSAKRRTALSRYLDATMSLRVRRCTLESPGGDARQAGGFLLLGLADRCLASMRSL</sequence>
<proteinExistence type="predicted"/>
<evidence type="ECO:0000313" key="1">
    <source>
        <dbReference type="EMBL" id="KAE9333912.1"/>
    </source>
</evidence>
<comment type="caution">
    <text evidence="1">The sequence shown here is derived from an EMBL/GenBank/DDBJ whole genome shotgun (WGS) entry which is preliminary data.</text>
</comment>
<organism evidence="1 2">
    <name type="scientific">Phytophthora fragariae</name>
    <dbReference type="NCBI Taxonomy" id="53985"/>
    <lineage>
        <taxon>Eukaryota</taxon>
        <taxon>Sar</taxon>
        <taxon>Stramenopiles</taxon>
        <taxon>Oomycota</taxon>
        <taxon>Peronosporomycetes</taxon>
        <taxon>Peronosporales</taxon>
        <taxon>Peronosporaceae</taxon>
        <taxon>Phytophthora</taxon>
    </lineage>
</organism>
<accession>A0A6G0RI49</accession>
<dbReference type="Proteomes" id="UP000486351">
    <property type="component" value="Unassembled WGS sequence"/>
</dbReference>
<dbReference type="EMBL" id="QXFY01000872">
    <property type="protein sequence ID" value="KAE9333912.1"/>
    <property type="molecule type" value="Genomic_DNA"/>
</dbReference>